<dbReference type="CDD" id="cd03064">
    <property type="entry name" value="TRX_Fd_NuoE"/>
    <property type="match status" value="1"/>
</dbReference>
<dbReference type="OrthoDB" id="9807941at2"/>
<evidence type="ECO:0000313" key="8">
    <source>
        <dbReference type="EMBL" id="RIE05647.1"/>
    </source>
</evidence>
<dbReference type="InterPro" id="IPR002023">
    <property type="entry name" value="NuoE-like"/>
</dbReference>
<keyword evidence="4 7" id="KW-0408">Iron</keyword>
<proteinExistence type="inferred from homology"/>
<evidence type="ECO:0000256" key="6">
    <source>
        <dbReference type="ARBA" id="ARBA00034078"/>
    </source>
</evidence>
<evidence type="ECO:0000256" key="1">
    <source>
        <dbReference type="ARBA" id="ARBA00010643"/>
    </source>
</evidence>
<dbReference type="PANTHER" id="PTHR43342">
    <property type="entry name" value="NADH-QUINONE OXIDOREDUCTASE, E SUBUNIT"/>
    <property type="match status" value="1"/>
</dbReference>
<dbReference type="EMBL" id="QXIS01000034">
    <property type="protein sequence ID" value="RIE05647.1"/>
    <property type="molecule type" value="Genomic_DNA"/>
</dbReference>
<evidence type="ECO:0000256" key="7">
    <source>
        <dbReference type="PIRSR" id="PIRSR000216-1"/>
    </source>
</evidence>
<dbReference type="Proteomes" id="UP000266328">
    <property type="component" value="Unassembled WGS sequence"/>
</dbReference>
<dbReference type="GO" id="GO:0016491">
    <property type="term" value="F:oxidoreductase activity"/>
    <property type="evidence" value="ECO:0007669"/>
    <property type="project" value="InterPro"/>
</dbReference>
<keyword evidence="5 7" id="KW-0411">Iron-sulfur</keyword>
<dbReference type="RefSeq" id="WP_119089604.1">
    <property type="nucleotide sequence ID" value="NZ_QXIS01000034.1"/>
</dbReference>
<sequence>MNLEDRLKENPELKKQFDVLDAYIGELGTPEGSLINVLHRAQEIFGYLPDEVLEFVSSRLNVPRSTVYGVVTFYHFFSRVPKGRHTVTVCLGTACYVRGGNAVYEKVMRTLGIKAGETTRDGRFSLDLVRCVGACGLAPVVVIDKDTYGRSTPEKVAMLLNKYA</sequence>
<feature type="binding site" evidence="7">
    <location>
        <position position="90"/>
    </location>
    <ligand>
        <name>[2Fe-2S] cluster</name>
        <dbReference type="ChEBI" id="CHEBI:190135"/>
    </ligand>
</feature>
<gene>
    <name evidence="8" type="ORF">SMC7_06655</name>
</gene>
<feature type="binding site" evidence="7">
    <location>
        <position position="95"/>
    </location>
    <ligand>
        <name>[2Fe-2S] cluster</name>
        <dbReference type="ChEBI" id="CHEBI:190135"/>
    </ligand>
</feature>
<dbReference type="InterPro" id="IPR028431">
    <property type="entry name" value="NADP_DH_HndA-like"/>
</dbReference>
<evidence type="ECO:0000313" key="9">
    <source>
        <dbReference type="Proteomes" id="UP000266328"/>
    </source>
</evidence>
<dbReference type="InterPro" id="IPR042128">
    <property type="entry name" value="NuoE_dom"/>
</dbReference>
<dbReference type="GO" id="GO:0046872">
    <property type="term" value="F:metal ion binding"/>
    <property type="evidence" value="ECO:0007669"/>
    <property type="project" value="UniProtKB-KW"/>
</dbReference>
<dbReference type="Gene3D" id="1.10.10.1590">
    <property type="entry name" value="NADH-quinone oxidoreductase subunit E"/>
    <property type="match status" value="1"/>
</dbReference>
<accession>A0A398D0J4</accession>
<dbReference type="SUPFAM" id="SSF52833">
    <property type="entry name" value="Thioredoxin-like"/>
    <property type="match status" value="1"/>
</dbReference>
<evidence type="ECO:0000256" key="5">
    <source>
        <dbReference type="ARBA" id="ARBA00023014"/>
    </source>
</evidence>
<dbReference type="InterPro" id="IPR036249">
    <property type="entry name" value="Thioredoxin-like_sf"/>
</dbReference>
<comment type="similarity">
    <text evidence="1">Belongs to the complex I 24 kDa subunit family.</text>
</comment>
<keyword evidence="9" id="KW-1185">Reference proteome</keyword>
<evidence type="ECO:0000256" key="2">
    <source>
        <dbReference type="ARBA" id="ARBA00022714"/>
    </source>
</evidence>
<comment type="cofactor">
    <cofactor evidence="7">
        <name>[2Fe-2S] cluster</name>
        <dbReference type="ChEBI" id="CHEBI:190135"/>
    </cofactor>
    <text evidence="7">Binds 1 [2Fe-2S] cluster.</text>
</comment>
<dbReference type="InterPro" id="IPR041921">
    <property type="entry name" value="NuoE_N"/>
</dbReference>
<name>A0A398D0J4_9BACT</name>
<comment type="caution">
    <text evidence="8">The sequence shown here is derived from an EMBL/GenBank/DDBJ whole genome shotgun (WGS) entry which is preliminary data.</text>
</comment>
<dbReference type="FunFam" id="3.40.30.10:FF:000015">
    <property type="entry name" value="NADH-quinone oxidoreductase subunit E"/>
    <property type="match status" value="1"/>
</dbReference>
<keyword evidence="2 7" id="KW-0001">2Fe-2S</keyword>
<keyword evidence="3 7" id="KW-0479">Metal-binding</keyword>
<evidence type="ECO:0000256" key="3">
    <source>
        <dbReference type="ARBA" id="ARBA00022723"/>
    </source>
</evidence>
<evidence type="ECO:0000256" key="4">
    <source>
        <dbReference type="ARBA" id="ARBA00023004"/>
    </source>
</evidence>
<reference evidence="8 9" key="1">
    <citation type="submission" date="2018-09" db="EMBL/GenBank/DDBJ databases">
        <title>Discovery and Ecogenomic Context for Candidatus Cryosericales, a Global Caldiserica Order Active in Thawing Permafrost.</title>
        <authorList>
            <person name="Martinez M.A."/>
            <person name="Woodcroft B.J."/>
            <person name="Ignacio Espinoza J.C."/>
            <person name="Zayed A."/>
            <person name="Singleton C.M."/>
            <person name="Boyd J."/>
            <person name="Li Y.-F."/>
            <person name="Purvine S."/>
            <person name="Maughan H."/>
            <person name="Hodgkins S.B."/>
            <person name="Anderson D."/>
            <person name="Sederholm M."/>
            <person name="Temperton B."/>
            <person name="Saleska S.R."/>
            <person name="Tyson G.W."/>
            <person name="Rich V.I."/>
        </authorList>
    </citation>
    <scope>NUCLEOTIDE SEQUENCE [LARGE SCALE GENOMIC DNA]</scope>
    <source>
        <strain evidence="8 9">SMC7</strain>
    </source>
</reference>
<feature type="binding site" evidence="7">
    <location>
        <position position="131"/>
    </location>
    <ligand>
        <name>[2Fe-2S] cluster</name>
        <dbReference type="ChEBI" id="CHEBI:190135"/>
    </ligand>
</feature>
<protein>
    <submittedName>
        <fullName evidence="8">NAD(P)H-dependent oxidoreductase subunit E</fullName>
    </submittedName>
</protein>
<dbReference type="AlphaFoldDB" id="A0A398D0J4"/>
<dbReference type="Pfam" id="PF01257">
    <property type="entry name" value="2Fe-2S_thioredx"/>
    <property type="match status" value="1"/>
</dbReference>
<dbReference type="PANTHER" id="PTHR43342:SF2">
    <property type="entry name" value="POTENTIAL NAD-REDUCING HYDROGENASE SUBUNIT"/>
    <property type="match status" value="1"/>
</dbReference>
<feature type="binding site" evidence="7">
    <location>
        <position position="135"/>
    </location>
    <ligand>
        <name>[2Fe-2S] cluster</name>
        <dbReference type="ChEBI" id="CHEBI:190135"/>
    </ligand>
</feature>
<dbReference type="GO" id="GO:0051537">
    <property type="term" value="F:2 iron, 2 sulfur cluster binding"/>
    <property type="evidence" value="ECO:0007669"/>
    <property type="project" value="UniProtKB-KW"/>
</dbReference>
<dbReference type="PIRSF" id="PIRSF000216">
    <property type="entry name" value="NADH_DH_24kDa"/>
    <property type="match status" value="1"/>
</dbReference>
<organism evidence="8 9">
    <name type="scientific">Candidatus Cryosericum terrychapinii</name>
    <dbReference type="NCBI Taxonomy" id="2290919"/>
    <lineage>
        <taxon>Bacteria</taxon>
        <taxon>Pseudomonadati</taxon>
        <taxon>Caldisericota/Cryosericota group</taxon>
        <taxon>Candidatus Cryosericota</taxon>
        <taxon>Candidatus Cryosericia</taxon>
        <taxon>Candidatus Cryosericales</taxon>
        <taxon>Candidatus Cryosericaceae</taxon>
        <taxon>Candidatus Cryosericum</taxon>
    </lineage>
</organism>
<dbReference type="Gene3D" id="3.40.30.10">
    <property type="entry name" value="Glutaredoxin"/>
    <property type="match status" value="1"/>
</dbReference>
<comment type="cofactor">
    <cofactor evidence="6">
        <name>[2Fe-2S] cluster</name>
        <dbReference type="ChEBI" id="CHEBI:190135"/>
    </cofactor>
</comment>